<keyword evidence="9" id="KW-1185">Reference proteome</keyword>
<evidence type="ECO:0000259" key="6">
    <source>
        <dbReference type="Pfam" id="PF17389"/>
    </source>
</evidence>
<reference evidence="8" key="2">
    <citation type="submission" date="2020-09" db="EMBL/GenBank/DDBJ databases">
        <title>Reference genome assembly for Australian Ascochyta lentis isolate Al4.</title>
        <authorList>
            <person name="Lee R.C."/>
            <person name="Farfan-Caceres L.M."/>
            <person name="Debler J.W."/>
            <person name="Williams A.H."/>
            <person name="Henares B.M."/>
        </authorList>
    </citation>
    <scope>NUCLEOTIDE SEQUENCE</scope>
    <source>
        <strain evidence="8">Al4</strain>
    </source>
</reference>
<dbReference type="Pfam" id="PF08531">
    <property type="entry name" value="Bac_rhamnosid_N"/>
    <property type="match status" value="1"/>
</dbReference>
<dbReference type="GO" id="GO:0005975">
    <property type="term" value="P:carbohydrate metabolic process"/>
    <property type="evidence" value="ECO:0007669"/>
    <property type="project" value="InterPro"/>
</dbReference>
<evidence type="ECO:0000256" key="3">
    <source>
        <dbReference type="ARBA" id="ARBA00022801"/>
    </source>
</evidence>
<dbReference type="InterPro" id="IPR013737">
    <property type="entry name" value="Bac_rhamnosid_N"/>
</dbReference>
<evidence type="ECO:0000256" key="1">
    <source>
        <dbReference type="ARBA" id="ARBA00001445"/>
    </source>
</evidence>
<dbReference type="Gene3D" id="2.60.420.10">
    <property type="entry name" value="Maltose phosphorylase, domain 3"/>
    <property type="match status" value="1"/>
</dbReference>
<dbReference type="Pfam" id="PF05592">
    <property type="entry name" value="Bac_rhamnosid"/>
    <property type="match status" value="1"/>
</dbReference>
<gene>
    <name evidence="8" type="ORF">EKO04_001529</name>
</gene>
<comment type="catalytic activity">
    <reaction evidence="1">
        <text>Hydrolysis of terminal non-reducing alpha-L-rhamnose residues in alpha-L-rhamnosides.</text>
        <dbReference type="EC" id="3.2.1.40"/>
    </reaction>
</comment>
<feature type="domain" description="Alpha-L-rhamnosidase six-hairpin glycosidase" evidence="6">
    <location>
        <begin position="195"/>
        <end position="512"/>
    </location>
</feature>
<evidence type="ECO:0000259" key="5">
    <source>
        <dbReference type="Pfam" id="PF08531"/>
    </source>
</evidence>
<dbReference type="Pfam" id="PF17389">
    <property type="entry name" value="Bac_rhamnosid6H"/>
    <property type="match status" value="1"/>
</dbReference>
<dbReference type="Pfam" id="PF17390">
    <property type="entry name" value="Bac_rhamnosid_C"/>
    <property type="match status" value="1"/>
</dbReference>
<dbReference type="Proteomes" id="UP000651452">
    <property type="component" value="Unassembled WGS sequence"/>
</dbReference>
<evidence type="ECO:0000256" key="2">
    <source>
        <dbReference type="ARBA" id="ARBA00012652"/>
    </source>
</evidence>
<organism evidence="8 9">
    <name type="scientific">Ascochyta lentis</name>
    <dbReference type="NCBI Taxonomy" id="205686"/>
    <lineage>
        <taxon>Eukaryota</taxon>
        <taxon>Fungi</taxon>
        <taxon>Dikarya</taxon>
        <taxon>Ascomycota</taxon>
        <taxon>Pezizomycotina</taxon>
        <taxon>Dothideomycetes</taxon>
        <taxon>Pleosporomycetidae</taxon>
        <taxon>Pleosporales</taxon>
        <taxon>Pleosporineae</taxon>
        <taxon>Didymellaceae</taxon>
        <taxon>Ascochyta</taxon>
    </lineage>
</organism>
<sequence>MVQLEIRFADNSSKIISSGPGWETTRGPIRLAELYDGEKYDATLEVPEWSSPGVVRSAAWEDVVILPNLPTTTLLTSGTGGPVKRLQNVSPIDFIRSPSGKTIVDFGQNLVGYVRLKGIRGQRGHSLTVRHAEVLEHGEICTRPLRACKALDSYTLRGTGDEESYEPRFTFHGFRYAQIDNWPGDIRPSSLEAVRDERLGWTGDLALFAPTAVLIYDCIAMLLNWLVDVEYDQSVLGGVPPMVSPNSTIVDSVWCRRKPCAIWHDVTILAPWALYEETGDTAILARQFQSMLTWMSVLPRNKAGVTNLWDESIFQLGDWIDPAAPADAPWKSHTDAKMVANMFLIRSLELMSHISDILGCITEGVNFKAKAQAARSDFSEEYVTSNGRLVSDTQAAYALAICFDLLAPSQRDRAGKRLVELVRKNDFKVATGFAATPYICEALASTGNVQVAYSMLLGKDCPSWLYAVKMGATTISERWDSMQPDGCVNPGEMTSFNHYAYGSVAKFMYERIAGLQRLQPGWTRCRIAPAIGADFMSASASHETPYGTLSSSWTRSKGIADEETFFLTLSVPYGVIAEVVIPEGTGRKNITVGTGEWYFYTLFTPDYEWPMEPLKAKS</sequence>
<dbReference type="InterPro" id="IPR016007">
    <property type="entry name" value="Alpha_rhamnosid"/>
</dbReference>
<dbReference type="OrthoDB" id="10036721at2759"/>
<dbReference type="PANTHER" id="PTHR33307:SF6">
    <property type="entry name" value="ALPHA-RHAMNOSIDASE (EUROFUNG)-RELATED"/>
    <property type="match status" value="1"/>
</dbReference>
<evidence type="ECO:0000259" key="4">
    <source>
        <dbReference type="Pfam" id="PF05592"/>
    </source>
</evidence>
<dbReference type="InterPro" id="IPR012341">
    <property type="entry name" value="6hp_glycosidase-like_sf"/>
</dbReference>
<proteinExistence type="predicted"/>
<feature type="domain" description="Bacterial alpha-L-rhamnosidase N-terminal" evidence="5">
    <location>
        <begin position="1"/>
        <end position="75"/>
    </location>
</feature>
<feature type="domain" description="Alpha-L-rhamnosidase concanavalin-like" evidence="4">
    <location>
        <begin position="96"/>
        <end position="194"/>
    </location>
</feature>
<comment type="caution">
    <text evidence="8">The sequence shown here is derived from an EMBL/GenBank/DDBJ whole genome shotgun (WGS) entry which is preliminary data.</text>
</comment>
<feature type="domain" description="Alpha-L-rhamnosidase C-terminal" evidence="7">
    <location>
        <begin position="514"/>
        <end position="589"/>
    </location>
</feature>
<dbReference type="Gene3D" id="2.60.120.260">
    <property type="entry name" value="Galactose-binding domain-like"/>
    <property type="match status" value="2"/>
</dbReference>
<dbReference type="EC" id="3.2.1.40" evidence="2"/>
<dbReference type="PANTHER" id="PTHR33307">
    <property type="entry name" value="ALPHA-RHAMNOSIDASE (EUROFUNG)"/>
    <property type="match status" value="1"/>
</dbReference>
<evidence type="ECO:0000259" key="7">
    <source>
        <dbReference type="Pfam" id="PF17390"/>
    </source>
</evidence>
<dbReference type="InterPro" id="IPR008902">
    <property type="entry name" value="Rhamnosid_concanavalin"/>
</dbReference>
<dbReference type="AlphaFoldDB" id="A0A8H7MKQ2"/>
<dbReference type="InterPro" id="IPR008928">
    <property type="entry name" value="6-hairpin_glycosidase_sf"/>
</dbReference>
<keyword evidence="3" id="KW-0378">Hydrolase</keyword>
<dbReference type="InterPro" id="IPR035398">
    <property type="entry name" value="Bac_rhamnosid_C"/>
</dbReference>
<evidence type="ECO:0000313" key="8">
    <source>
        <dbReference type="EMBL" id="KAF9700404.1"/>
    </source>
</evidence>
<accession>A0A8H7MKQ2</accession>
<dbReference type="InterPro" id="IPR035396">
    <property type="entry name" value="Bac_rhamnosid6H"/>
</dbReference>
<dbReference type="EMBL" id="RZGK01000003">
    <property type="protein sequence ID" value="KAF9700404.1"/>
    <property type="molecule type" value="Genomic_DNA"/>
</dbReference>
<reference evidence="8" key="1">
    <citation type="submission" date="2018-12" db="EMBL/GenBank/DDBJ databases">
        <authorList>
            <person name="Syme R.A."/>
            <person name="Farfan-Caceres L."/>
            <person name="Lichtenzveig J."/>
        </authorList>
    </citation>
    <scope>NUCLEOTIDE SEQUENCE</scope>
    <source>
        <strain evidence="8">Al4</strain>
    </source>
</reference>
<dbReference type="Gene3D" id="1.50.10.10">
    <property type="match status" value="1"/>
</dbReference>
<name>A0A8H7MKQ2_9PLEO</name>
<protein>
    <recommendedName>
        <fullName evidence="2">alpha-L-rhamnosidase</fullName>
        <ecNumber evidence="2">3.2.1.40</ecNumber>
    </recommendedName>
</protein>
<evidence type="ECO:0000313" key="9">
    <source>
        <dbReference type="Proteomes" id="UP000651452"/>
    </source>
</evidence>
<dbReference type="GO" id="GO:0030596">
    <property type="term" value="F:alpha-L-rhamnosidase activity"/>
    <property type="evidence" value="ECO:0007669"/>
    <property type="project" value="UniProtKB-EC"/>
</dbReference>
<dbReference type="SUPFAM" id="SSF48208">
    <property type="entry name" value="Six-hairpin glycosidases"/>
    <property type="match status" value="1"/>
</dbReference>